<sequence length="220" mass="25063">MTEPRTRRKSDPMRRIALDKSCQKNLLVFRVVFTPLSYRVASLAGGSWRTATVHITTLISLPAWPLITSFSRWFDMGAEVHINRYVRINIKAGILQNKDRYVRSAELGMAKYSHTVTTTGQVLQKSANPICLRRDARCRGYCHQDTRCLTSVKCDDFSSYISSSPRQPHRCHHLRLGPKQPISTRLTYLLVMPIRNLAFPDAVIGVSTASSHFYALQRLI</sequence>
<dbReference type="AlphaFoldDB" id="A0AA39JJB1"/>
<reference evidence="1" key="1">
    <citation type="submission" date="2023-06" db="EMBL/GenBank/DDBJ databases">
        <authorList>
            <consortium name="Lawrence Berkeley National Laboratory"/>
            <person name="Ahrendt S."/>
            <person name="Sahu N."/>
            <person name="Indic B."/>
            <person name="Wong-Bajracharya J."/>
            <person name="Merenyi Z."/>
            <person name="Ke H.-M."/>
            <person name="Monk M."/>
            <person name="Kocsube S."/>
            <person name="Drula E."/>
            <person name="Lipzen A."/>
            <person name="Balint B."/>
            <person name="Henrissat B."/>
            <person name="Andreopoulos B."/>
            <person name="Martin F.M."/>
            <person name="Harder C.B."/>
            <person name="Rigling D."/>
            <person name="Ford K.L."/>
            <person name="Foster G.D."/>
            <person name="Pangilinan J."/>
            <person name="Papanicolaou A."/>
            <person name="Barry K."/>
            <person name="LaButti K."/>
            <person name="Viragh M."/>
            <person name="Koriabine M."/>
            <person name="Yan M."/>
            <person name="Riley R."/>
            <person name="Champramary S."/>
            <person name="Plett K.L."/>
            <person name="Tsai I.J."/>
            <person name="Slot J."/>
            <person name="Sipos G."/>
            <person name="Plett J."/>
            <person name="Nagy L.G."/>
            <person name="Grigoriev I.V."/>
        </authorList>
    </citation>
    <scope>NUCLEOTIDE SEQUENCE</scope>
    <source>
        <strain evidence="1">FPL87.14</strain>
    </source>
</reference>
<dbReference type="EMBL" id="JAUEPT010000021">
    <property type="protein sequence ID" value="KAK0443830.1"/>
    <property type="molecule type" value="Genomic_DNA"/>
</dbReference>
<accession>A0AA39JJB1</accession>
<keyword evidence="2" id="KW-1185">Reference proteome</keyword>
<dbReference type="Proteomes" id="UP001175226">
    <property type="component" value="Unassembled WGS sequence"/>
</dbReference>
<evidence type="ECO:0000313" key="1">
    <source>
        <dbReference type="EMBL" id="KAK0443830.1"/>
    </source>
</evidence>
<organism evidence="1 2">
    <name type="scientific">Armillaria borealis</name>
    <dbReference type="NCBI Taxonomy" id="47425"/>
    <lineage>
        <taxon>Eukaryota</taxon>
        <taxon>Fungi</taxon>
        <taxon>Dikarya</taxon>
        <taxon>Basidiomycota</taxon>
        <taxon>Agaricomycotina</taxon>
        <taxon>Agaricomycetes</taxon>
        <taxon>Agaricomycetidae</taxon>
        <taxon>Agaricales</taxon>
        <taxon>Marasmiineae</taxon>
        <taxon>Physalacriaceae</taxon>
        <taxon>Armillaria</taxon>
    </lineage>
</organism>
<name>A0AA39JJB1_9AGAR</name>
<evidence type="ECO:0000313" key="2">
    <source>
        <dbReference type="Proteomes" id="UP001175226"/>
    </source>
</evidence>
<comment type="caution">
    <text evidence="1">The sequence shown here is derived from an EMBL/GenBank/DDBJ whole genome shotgun (WGS) entry which is preliminary data.</text>
</comment>
<gene>
    <name evidence="1" type="ORF">EV421DRAFT_513594</name>
</gene>
<proteinExistence type="predicted"/>
<protein>
    <submittedName>
        <fullName evidence="1">Uncharacterized protein</fullName>
    </submittedName>
</protein>